<gene>
    <name evidence="2" type="ORF">HDF17_001336</name>
</gene>
<dbReference type="RefSeq" id="WP_179488957.1">
    <property type="nucleotide sequence ID" value="NZ_JACCCW010000001.1"/>
</dbReference>
<dbReference type="Proteomes" id="UP000589520">
    <property type="component" value="Unassembled WGS sequence"/>
</dbReference>
<evidence type="ECO:0000256" key="1">
    <source>
        <dbReference type="SAM" id="SignalP"/>
    </source>
</evidence>
<evidence type="ECO:0000313" key="2">
    <source>
        <dbReference type="EMBL" id="NYF79049.1"/>
    </source>
</evidence>
<accession>A0A7Y9PG18</accession>
<keyword evidence="1" id="KW-0732">Signal</keyword>
<reference evidence="2 3" key="1">
    <citation type="submission" date="2020-07" db="EMBL/GenBank/DDBJ databases">
        <title>Genomic Encyclopedia of Type Strains, Phase IV (KMG-V): Genome sequencing to study the core and pangenomes of soil and plant-associated prokaryotes.</title>
        <authorList>
            <person name="Whitman W."/>
        </authorList>
    </citation>
    <scope>NUCLEOTIDE SEQUENCE [LARGE SCALE GENOMIC DNA]</scope>
    <source>
        <strain evidence="2 3">X4EP2</strain>
    </source>
</reference>
<proteinExistence type="predicted"/>
<feature type="chain" id="PRO_5031437590" description="DUF2268 domain-containing protein" evidence="1">
    <location>
        <begin position="24"/>
        <end position="369"/>
    </location>
</feature>
<evidence type="ECO:0008006" key="4">
    <source>
        <dbReference type="Google" id="ProtNLM"/>
    </source>
</evidence>
<dbReference type="EMBL" id="JACCCW010000001">
    <property type="protein sequence ID" value="NYF79049.1"/>
    <property type="molecule type" value="Genomic_DNA"/>
</dbReference>
<feature type="signal peptide" evidence="1">
    <location>
        <begin position="1"/>
        <end position="23"/>
    </location>
</feature>
<name>A0A7Y9PG18_9BACT</name>
<organism evidence="2 3">
    <name type="scientific">Granulicella arctica</name>
    <dbReference type="NCBI Taxonomy" id="940613"/>
    <lineage>
        <taxon>Bacteria</taxon>
        <taxon>Pseudomonadati</taxon>
        <taxon>Acidobacteriota</taxon>
        <taxon>Terriglobia</taxon>
        <taxon>Terriglobales</taxon>
        <taxon>Acidobacteriaceae</taxon>
        <taxon>Granulicella</taxon>
    </lineage>
</organism>
<dbReference type="Pfam" id="PF18958">
    <property type="entry name" value="DUF5700"/>
    <property type="match status" value="1"/>
</dbReference>
<dbReference type="AlphaFoldDB" id="A0A7Y9PG18"/>
<sequence>MLRRTSQALTVLFLLAATSSVFATTVTINIDSAKAVLDALQNPHITREACLKIAAMPGNQGIIRKTNEFKILANNELFAEALYDAALGVTVTDLEKRIYFFDTVKQKVPELRALLHDIEANPENFQKQIERRIALFTPEGADLHLQGYVIAGGDGGGYAFGSTDFYLNIGRTDEFVVMKTVTTHELYHAVQGAFAKDRGTIDELPPVDGLPHAQQVCMKTAQLFANIYEEGSAVYVEDISLLKQAHSEGGMRQKVDLTDGIQHAHTSVSLLEMSVLSFDALDAMSYDDVYDVGFYGHAILYNVAYVMAKAVADQEGPQGLTAYLKRPPYYFILGYTKLAAYGKDKDHPLLGPNTVAAAERLAKGCPSGS</sequence>
<keyword evidence="3" id="KW-1185">Reference proteome</keyword>
<comment type="caution">
    <text evidence="2">The sequence shown here is derived from an EMBL/GenBank/DDBJ whole genome shotgun (WGS) entry which is preliminary data.</text>
</comment>
<dbReference type="InterPro" id="IPR043754">
    <property type="entry name" value="DUF5700"/>
</dbReference>
<evidence type="ECO:0000313" key="3">
    <source>
        <dbReference type="Proteomes" id="UP000589520"/>
    </source>
</evidence>
<protein>
    <recommendedName>
        <fullName evidence="4">DUF2268 domain-containing protein</fullName>
    </recommendedName>
</protein>